<feature type="non-terminal residue" evidence="3">
    <location>
        <position position="368"/>
    </location>
</feature>
<dbReference type="SUPFAM" id="SSF52200">
    <property type="entry name" value="Toll/Interleukin receptor TIR domain"/>
    <property type="match status" value="1"/>
</dbReference>
<dbReference type="Gene3D" id="3.40.50.10140">
    <property type="entry name" value="Toll/interleukin-1 receptor homology (TIR) domain"/>
    <property type="match status" value="1"/>
</dbReference>
<feature type="domain" description="TIR" evidence="2">
    <location>
        <begin position="3"/>
        <end position="136"/>
    </location>
</feature>
<dbReference type="PROSITE" id="PS50104">
    <property type="entry name" value="TIR"/>
    <property type="match status" value="1"/>
</dbReference>
<dbReference type="GO" id="GO:0007165">
    <property type="term" value="P:signal transduction"/>
    <property type="evidence" value="ECO:0007669"/>
    <property type="project" value="InterPro"/>
</dbReference>
<dbReference type="EMBL" id="WJJP01000151">
    <property type="protein sequence ID" value="MBD3323887.1"/>
    <property type="molecule type" value="Genomic_DNA"/>
</dbReference>
<feature type="region of interest" description="Disordered" evidence="1">
    <location>
        <begin position="227"/>
        <end position="275"/>
    </location>
</feature>
<proteinExistence type="predicted"/>
<protein>
    <submittedName>
        <fullName evidence="3">TIR domain-containing protein</fullName>
    </submittedName>
</protein>
<dbReference type="InterPro" id="IPR000157">
    <property type="entry name" value="TIR_dom"/>
</dbReference>
<name>A0A9D5JTX3_9BACT</name>
<gene>
    <name evidence="3" type="ORF">GF339_04840</name>
</gene>
<dbReference type="SMART" id="SM00255">
    <property type="entry name" value="TIR"/>
    <property type="match status" value="1"/>
</dbReference>
<accession>A0A9D5JTX3</accession>
<dbReference type="InterPro" id="IPR011460">
    <property type="entry name" value="Lcl_C"/>
</dbReference>
<comment type="caution">
    <text evidence="3">The sequence shown here is derived from an EMBL/GenBank/DDBJ whole genome shotgun (WGS) entry which is preliminary data.</text>
</comment>
<dbReference type="Pfam" id="PF13676">
    <property type="entry name" value="TIR_2"/>
    <property type="match status" value="1"/>
</dbReference>
<dbReference type="Pfam" id="PF07603">
    <property type="entry name" value="Lcl_C"/>
    <property type="match status" value="1"/>
</dbReference>
<dbReference type="AlphaFoldDB" id="A0A9D5JTX3"/>
<evidence type="ECO:0000256" key="1">
    <source>
        <dbReference type="SAM" id="MobiDB-lite"/>
    </source>
</evidence>
<evidence type="ECO:0000313" key="4">
    <source>
        <dbReference type="Proteomes" id="UP000649604"/>
    </source>
</evidence>
<feature type="compositionally biased region" description="Low complexity" evidence="1">
    <location>
        <begin position="247"/>
        <end position="262"/>
    </location>
</feature>
<evidence type="ECO:0000313" key="3">
    <source>
        <dbReference type="EMBL" id="MBD3323887.1"/>
    </source>
</evidence>
<dbReference type="Proteomes" id="UP000649604">
    <property type="component" value="Unassembled WGS sequence"/>
</dbReference>
<sequence length="368" mass="41658">MNPQYDIFISYASGDKEKIARPLAEALREAGLNVWYDEFILKPGDNLNRSIREGQKNSRCALLILSRNYFSNERWAQHELDGFVTRGIYEDQVIIPVCHGVTHEDVVRFSPDIANKFALYTSRGLETVVQQILLVFAQDAPVTEETPQPADEIVQESEEPLIEVPEVDLAEALEEYREIVEPFIGLTAITPRQRQVLERNRERLKLSKEAIERIEQELRREMEEQARNIEDASTIVAPATEEPPVMPAKGSPPAKAGAGISPQAESQPKAKKSPIHLRSEPLTVSKHQDAREVFQLDGSAGFFVGSHPLEYIENDYERQGDVVVDHATGLMWQQSGSDKELTYTQAQQYVKGLNQKKFAGYDDWRLPT</sequence>
<evidence type="ECO:0000259" key="2">
    <source>
        <dbReference type="PROSITE" id="PS50104"/>
    </source>
</evidence>
<dbReference type="InterPro" id="IPR035897">
    <property type="entry name" value="Toll_tir_struct_dom_sf"/>
</dbReference>
<reference evidence="3" key="1">
    <citation type="submission" date="2019-11" db="EMBL/GenBank/DDBJ databases">
        <title>Microbial mats filling the niche in hypersaline microbial mats.</title>
        <authorList>
            <person name="Wong H.L."/>
            <person name="Macleod F.I."/>
            <person name="White R.A. III"/>
            <person name="Burns B.P."/>
        </authorList>
    </citation>
    <scope>NUCLEOTIDE SEQUENCE</scope>
    <source>
        <strain evidence="3">Rbin_158</strain>
    </source>
</reference>
<organism evidence="3 4">
    <name type="scientific">candidate division KSB3 bacterium</name>
    <dbReference type="NCBI Taxonomy" id="2044937"/>
    <lineage>
        <taxon>Bacteria</taxon>
        <taxon>candidate division KSB3</taxon>
    </lineage>
</organism>